<keyword evidence="4" id="KW-1185">Reference proteome</keyword>
<dbReference type="InterPro" id="IPR013108">
    <property type="entry name" value="Amidohydro_3"/>
</dbReference>
<reference evidence="3 4" key="1">
    <citation type="submission" date="2024-02" db="EMBL/GenBank/DDBJ databases">
        <title>A novel Wenzhouxiangellaceae bacterium, isolated from coastal sediments.</title>
        <authorList>
            <person name="Du Z.-J."/>
            <person name="Ye Y.-Q."/>
            <person name="Zhang X.-Y."/>
        </authorList>
    </citation>
    <scope>NUCLEOTIDE SEQUENCE [LARGE SCALE GENOMIC DNA]</scope>
    <source>
        <strain evidence="3 4">CH-27</strain>
    </source>
</reference>
<accession>A0AAW9RH78</accession>
<protein>
    <submittedName>
        <fullName evidence="3">Amidohydrolase</fullName>
        <ecNumber evidence="3">3.5.-.-</ecNumber>
    </submittedName>
</protein>
<dbReference type="EMBL" id="JAZHOG010000003">
    <property type="protein sequence ID" value="MEJ8567021.1"/>
    <property type="molecule type" value="Genomic_DNA"/>
</dbReference>
<feature type="domain" description="Amidohydrolase 3" evidence="2">
    <location>
        <begin position="82"/>
        <end position="549"/>
    </location>
</feature>
<dbReference type="Gene3D" id="3.20.20.140">
    <property type="entry name" value="Metal-dependent hydrolases"/>
    <property type="match status" value="1"/>
</dbReference>
<dbReference type="InterPro" id="IPR032466">
    <property type="entry name" value="Metal_Hydrolase"/>
</dbReference>
<dbReference type="Pfam" id="PF07969">
    <property type="entry name" value="Amidohydro_3"/>
    <property type="match status" value="1"/>
</dbReference>
<dbReference type="PANTHER" id="PTHR22642:SF2">
    <property type="entry name" value="PROTEIN LONG AFTER FAR-RED 3"/>
    <property type="match status" value="1"/>
</dbReference>
<comment type="caution">
    <text evidence="3">The sequence shown here is derived from an EMBL/GenBank/DDBJ whole genome shotgun (WGS) entry which is preliminary data.</text>
</comment>
<dbReference type="PANTHER" id="PTHR22642">
    <property type="entry name" value="IMIDAZOLONEPROPIONASE"/>
    <property type="match status" value="1"/>
</dbReference>
<proteinExistence type="predicted"/>
<name>A0AAW9RH78_9GAMM</name>
<organism evidence="3 4">
    <name type="scientific">Elongatibacter sediminis</name>
    <dbReference type="NCBI Taxonomy" id="3119006"/>
    <lineage>
        <taxon>Bacteria</taxon>
        <taxon>Pseudomonadati</taxon>
        <taxon>Pseudomonadota</taxon>
        <taxon>Gammaproteobacteria</taxon>
        <taxon>Chromatiales</taxon>
        <taxon>Wenzhouxiangellaceae</taxon>
        <taxon>Elongatibacter</taxon>
    </lineage>
</organism>
<keyword evidence="3" id="KW-0378">Hydrolase</keyword>
<dbReference type="GO" id="GO:0016810">
    <property type="term" value="F:hydrolase activity, acting on carbon-nitrogen (but not peptide) bonds"/>
    <property type="evidence" value="ECO:0007669"/>
    <property type="project" value="InterPro"/>
</dbReference>
<feature type="signal peptide" evidence="1">
    <location>
        <begin position="1"/>
        <end position="26"/>
    </location>
</feature>
<dbReference type="InterPro" id="IPR033932">
    <property type="entry name" value="YtcJ-like"/>
</dbReference>
<sequence>MWVQRCVQGLLFLLCGLMGAPGSALAEGSTETAQAEIAFVNGHFYTVDESRPWVEAVAVADGKFIAVGATADVKGFVGPSTEVIDLHGQFVMPGLHDAHTHIELNGSKWTYWCNVSQSETPAQFVAALQDCASRKKPDEWLLAATYSPVMFPEEQVTRDYLDRYFPDRPVFIVEHSWHHGLGNSKALEIAEIDDLTPDPPAGTIVRDEHGRATGELVENAVWLLKRRIPPPDPVALRKLIKWVLASHGRYGVTSVQDAGTTKQVLEELQALDREEGLPLRVAAHLVWGQPALGEATREDLDRLVMDRAEYASEWVDTDFVKLVIDGSPMPPHSNHADLDPETGLVPEERLLLAPDVLNRTVARFDRLGIKVKMHCVGTGAARAALDAIEYTRAENGNSGIGHEIAHSVWYSEADLPRVAALGAVAEMSPAIWHHGWPGMEEAFPFPRLLESGALLTAGTDWVILPNPNLLPALEGMLTRQGHEIPLETGIRILTINGARSVGKEDVFGSIEVGKQADMAVLDQNLFEIPAERIGESLVLMTVFAGEIVYRADN</sequence>
<dbReference type="CDD" id="cd01300">
    <property type="entry name" value="YtcJ_like"/>
    <property type="match status" value="1"/>
</dbReference>
<gene>
    <name evidence="3" type="ORF">V3330_05240</name>
</gene>
<evidence type="ECO:0000313" key="3">
    <source>
        <dbReference type="EMBL" id="MEJ8567021.1"/>
    </source>
</evidence>
<evidence type="ECO:0000259" key="2">
    <source>
        <dbReference type="Pfam" id="PF07969"/>
    </source>
</evidence>
<dbReference type="SUPFAM" id="SSF51338">
    <property type="entry name" value="Composite domain of metallo-dependent hydrolases"/>
    <property type="match status" value="1"/>
</dbReference>
<dbReference type="SUPFAM" id="SSF51556">
    <property type="entry name" value="Metallo-dependent hydrolases"/>
    <property type="match status" value="1"/>
</dbReference>
<keyword evidence="1" id="KW-0732">Signal</keyword>
<dbReference type="Proteomes" id="UP001359886">
    <property type="component" value="Unassembled WGS sequence"/>
</dbReference>
<dbReference type="EC" id="3.5.-.-" evidence="3"/>
<evidence type="ECO:0000313" key="4">
    <source>
        <dbReference type="Proteomes" id="UP001359886"/>
    </source>
</evidence>
<dbReference type="Gene3D" id="3.10.310.70">
    <property type="match status" value="1"/>
</dbReference>
<dbReference type="Gene3D" id="2.30.40.10">
    <property type="entry name" value="Urease, subunit C, domain 1"/>
    <property type="match status" value="1"/>
</dbReference>
<dbReference type="RefSeq" id="WP_354694341.1">
    <property type="nucleotide sequence ID" value="NZ_JAZHOG010000003.1"/>
</dbReference>
<dbReference type="InterPro" id="IPR011059">
    <property type="entry name" value="Metal-dep_hydrolase_composite"/>
</dbReference>
<evidence type="ECO:0000256" key="1">
    <source>
        <dbReference type="SAM" id="SignalP"/>
    </source>
</evidence>
<feature type="chain" id="PRO_5043353707" evidence="1">
    <location>
        <begin position="27"/>
        <end position="553"/>
    </location>
</feature>
<dbReference type="AlphaFoldDB" id="A0AAW9RH78"/>